<dbReference type="InterPro" id="IPR000780">
    <property type="entry name" value="CheR_MeTrfase"/>
</dbReference>
<feature type="binding site" evidence="6">
    <location>
        <position position="64"/>
    </location>
    <ligand>
        <name>S-adenosyl-L-methionine</name>
        <dbReference type="ChEBI" id="CHEBI:59789"/>
    </ligand>
</feature>
<evidence type="ECO:0000256" key="2">
    <source>
        <dbReference type="ARBA" id="ARBA00022603"/>
    </source>
</evidence>
<dbReference type="EC" id="2.1.1.80" evidence="5"/>
<dbReference type="PANTHER" id="PTHR24422">
    <property type="entry name" value="CHEMOTAXIS PROTEIN METHYLTRANSFERASE"/>
    <property type="match status" value="1"/>
</dbReference>
<evidence type="ECO:0000313" key="8">
    <source>
        <dbReference type="EMBL" id="WZU65443.1"/>
    </source>
</evidence>
<feature type="binding site" evidence="6">
    <location>
        <position position="134"/>
    </location>
    <ligand>
        <name>S-adenosyl-L-methionine</name>
        <dbReference type="ChEBI" id="CHEBI:59789"/>
    </ligand>
</feature>
<feature type="binding site" evidence="6">
    <location>
        <begin position="191"/>
        <end position="192"/>
    </location>
    <ligand>
        <name>S-adenosyl-L-methionine</name>
        <dbReference type="ChEBI" id="CHEBI:59789"/>
    </ligand>
</feature>
<feature type="binding site" evidence="6">
    <location>
        <begin position="208"/>
        <end position="209"/>
    </location>
    <ligand>
        <name>S-adenosyl-L-methionine</name>
        <dbReference type="ChEBI" id="CHEBI:59789"/>
    </ligand>
</feature>
<dbReference type="GO" id="GO:0008983">
    <property type="term" value="F:protein-glutamate O-methyltransferase activity"/>
    <property type="evidence" value="ECO:0007669"/>
    <property type="project" value="UniProtKB-EC"/>
</dbReference>
<evidence type="ECO:0000256" key="5">
    <source>
        <dbReference type="PIRNR" id="PIRNR000410"/>
    </source>
</evidence>
<dbReference type="InterPro" id="IPR022641">
    <property type="entry name" value="CheR_N"/>
</dbReference>
<feature type="binding site" evidence="6">
    <location>
        <position position="108"/>
    </location>
    <ligand>
        <name>S-adenosyl-L-methionine</name>
        <dbReference type="ChEBI" id="CHEBI:59789"/>
    </ligand>
</feature>
<dbReference type="InterPro" id="IPR050903">
    <property type="entry name" value="Bact_Chemotaxis_MeTrfase"/>
</dbReference>
<dbReference type="AlphaFoldDB" id="A0AAN0M6B3"/>
<evidence type="ECO:0000256" key="1">
    <source>
        <dbReference type="ARBA" id="ARBA00001541"/>
    </source>
</evidence>
<keyword evidence="9" id="KW-1185">Reference proteome</keyword>
<comment type="catalytic activity">
    <reaction evidence="1 5">
        <text>L-glutamyl-[protein] + S-adenosyl-L-methionine = [protein]-L-glutamate 5-O-methyl ester + S-adenosyl-L-homocysteine</text>
        <dbReference type="Rhea" id="RHEA:24452"/>
        <dbReference type="Rhea" id="RHEA-COMP:10208"/>
        <dbReference type="Rhea" id="RHEA-COMP:10311"/>
        <dbReference type="ChEBI" id="CHEBI:29973"/>
        <dbReference type="ChEBI" id="CHEBI:57856"/>
        <dbReference type="ChEBI" id="CHEBI:59789"/>
        <dbReference type="ChEBI" id="CHEBI:82795"/>
        <dbReference type="EC" id="2.1.1.80"/>
    </reaction>
</comment>
<dbReference type="Gene3D" id="1.10.155.10">
    <property type="entry name" value="Chemotaxis receptor methyltransferase CheR, N-terminal domain"/>
    <property type="match status" value="1"/>
</dbReference>
<name>A0AAN0M6B3_9RHOB</name>
<dbReference type="SUPFAM" id="SSF53335">
    <property type="entry name" value="S-adenosyl-L-methionine-dependent methyltransferases"/>
    <property type="match status" value="1"/>
</dbReference>
<comment type="function">
    <text evidence="5">Methylation of the membrane-bound methyl-accepting chemotaxis proteins (MCP) to form gamma-glutamyl methyl ester residues in MCP.</text>
</comment>
<proteinExistence type="predicted"/>
<dbReference type="Gene3D" id="3.40.50.150">
    <property type="entry name" value="Vaccinia Virus protein VP39"/>
    <property type="match status" value="1"/>
</dbReference>
<dbReference type="GO" id="GO:0032259">
    <property type="term" value="P:methylation"/>
    <property type="evidence" value="ECO:0007669"/>
    <property type="project" value="UniProtKB-KW"/>
</dbReference>
<dbReference type="RefSeq" id="WP_342071791.1">
    <property type="nucleotide sequence ID" value="NZ_CP151762.1"/>
</dbReference>
<dbReference type="Pfam" id="PF03705">
    <property type="entry name" value="CheR_N"/>
    <property type="match status" value="1"/>
</dbReference>
<evidence type="ECO:0000256" key="3">
    <source>
        <dbReference type="ARBA" id="ARBA00022679"/>
    </source>
</evidence>
<feature type="domain" description="CheR-type methyltransferase" evidence="7">
    <location>
        <begin position="1"/>
        <end position="265"/>
    </location>
</feature>
<evidence type="ECO:0000259" key="7">
    <source>
        <dbReference type="PROSITE" id="PS50123"/>
    </source>
</evidence>
<keyword evidence="4 5" id="KW-0949">S-adenosyl-L-methionine</keyword>
<dbReference type="InterPro" id="IPR026024">
    <property type="entry name" value="Chemotaxis_MeTrfase_CheR"/>
</dbReference>
<dbReference type="Pfam" id="PF01739">
    <property type="entry name" value="CheR"/>
    <property type="match status" value="1"/>
</dbReference>
<dbReference type="InterPro" id="IPR036804">
    <property type="entry name" value="CheR_N_sf"/>
</dbReference>
<keyword evidence="3 5" id="KW-0808">Transferase</keyword>
<feature type="binding site" evidence="6">
    <location>
        <position position="70"/>
    </location>
    <ligand>
        <name>S-adenosyl-L-methionine</name>
        <dbReference type="ChEBI" id="CHEBI:59789"/>
    </ligand>
</feature>
<dbReference type="SMART" id="SM00138">
    <property type="entry name" value="MeTrc"/>
    <property type="match status" value="1"/>
</dbReference>
<sequence>MISELANRRYGLFLQPSKKALVHSRLAKRLRALKLTSFEDYCSLLNKTEGEAERPHLLSALTTNVTHFFREIHHFEFLKDVLMPQLLAKAQAGNPVRLWSSACSSGQEAYSIAAALVAAAPKVAQYDFKILATDIDPQVVRAAKFAVYPTEQIATIPPLWRDQLTGSGRPPLGEFKINARLQELISFGELNLVADWPMQRNFDVIFCRNATIYFDKTTQARLWQRFADVMVDGGHLMIGHSERLSGPAQAQLKSVAITTYQKLTGPFA</sequence>
<dbReference type="PIRSF" id="PIRSF000410">
    <property type="entry name" value="CheR"/>
    <property type="match status" value="1"/>
</dbReference>
<evidence type="ECO:0000313" key="9">
    <source>
        <dbReference type="Proteomes" id="UP001451782"/>
    </source>
</evidence>
<gene>
    <name evidence="8" type="ORF">AABB28_08565</name>
</gene>
<dbReference type="PROSITE" id="PS50123">
    <property type="entry name" value="CHER"/>
    <property type="match status" value="1"/>
</dbReference>
<keyword evidence="2 5" id="KW-0489">Methyltransferase</keyword>
<feature type="binding site" evidence="6">
    <location>
        <position position="66"/>
    </location>
    <ligand>
        <name>S-adenosyl-L-methionine</name>
        <dbReference type="ChEBI" id="CHEBI:59789"/>
    </ligand>
</feature>
<dbReference type="SUPFAM" id="SSF47757">
    <property type="entry name" value="Chemotaxis receptor methyltransferase CheR, N-terminal domain"/>
    <property type="match status" value="1"/>
</dbReference>
<dbReference type="KEGG" id="yag:AABB28_08565"/>
<dbReference type="Proteomes" id="UP001451782">
    <property type="component" value="Chromosome"/>
</dbReference>
<dbReference type="EMBL" id="CP151762">
    <property type="protein sequence ID" value="WZU65443.1"/>
    <property type="molecule type" value="Genomic_DNA"/>
</dbReference>
<organism evidence="8 9">
    <name type="scientific">Yoonia algicola</name>
    <dbReference type="NCBI Taxonomy" id="3137368"/>
    <lineage>
        <taxon>Bacteria</taxon>
        <taxon>Pseudomonadati</taxon>
        <taxon>Pseudomonadota</taxon>
        <taxon>Alphaproteobacteria</taxon>
        <taxon>Rhodobacterales</taxon>
        <taxon>Paracoccaceae</taxon>
        <taxon>Yoonia</taxon>
    </lineage>
</organism>
<evidence type="ECO:0000256" key="4">
    <source>
        <dbReference type="ARBA" id="ARBA00022691"/>
    </source>
</evidence>
<evidence type="ECO:0000256" key="6">
    <source>
        <dbReference type="PIRSR" id="PIRSR000410-1"/>
    </source>
</evidence>
<dbReference type="InterPro" id="IPR022642">
    <property type="entry name" value="CheR_C"/>
</dbReference>
<dbReference type="PRINTS" id="PR00996">
    <property type="entry name" value="CHERMTFRASE"/>
</dbReference>
<dbReference type="PANTHER" id="PTHR24422:SF19">
    <property type="entry name" value="CHEMOTAXIS PROTEIN METHYLTRANSFERASE"/>
    <property type="match status" value="1"/>
</dbReference>
<accession>A0AAN0M6B3</accession>
<reference evidence="8 9" key="1">
    <citation type="submission" date="2024-04" db="EMBL/GenBank/DDBJ databases">
        <title>Phylogenomic analyses of a clade within the roseobacter group suggest taxonomic reassignments of species of the genera Aestuariivita, Citreicella, Loktanella, Nautella, Pelagibaca, Ruegeria, Thalassobius, Thiobacimonas and Tropicibacter, and the proposal o.</title>
        <authorList>
            <person name="Jeon C.O."/>
        </authorList>
    </citation>
    <scope>NUCLEOTIDE SEQUENCE [LARGE SCALE GENOMIC DNA]</scope>
    <source>
        <strain evidence="8 9">G8-12</strain>
    </source>
</reference>
<dbReference type="InterPro" id="IPR029063">
    <property type="entry name" value="SAM-dependent_MTases_sf"/>
</dbReference>
<protein>
    <recommendedName>
        <fullName evidence="5">Chemotaxis protein methyltransferase</fullName>
        <ecNumber evidence="5">2.1.1.80</ecNumber>
    </recommendedName>
</protein>